<comment type="caution">
    <text evidence="4">The sequence shown here is derived from an EMBL/GenBank/DDBJ whole genome shotgun (WGS) entry which is preliminary data.</text>
</comment>
<proteinExistence type="predicted"/>
<reference evidence="4" key="1">
    <citation type="submission" date="2021-12" db="EMBL/GenBank/DDBJ databases">
        <title>Novel species in genus Dyadobacter.</title>
        <authorList>
            <person name="Ma C."/>
        </authorList>
    </citation>
    <scope>NUCLEOTIDE SEQUENCE</scope>
    <source>
        <strain evidence="4">LJ419</strain>
    </source>
</reference>
<protein>
    <recommendedName>
        <fullName evidence="3">ZU5 domain-containing protein</fullName>
    </recommendedName>
</protein>
<dbReference type="RefSeq" id="WP_234656668.1">
    <property type="nucleotide sequence ID" value="NZ_CP094997.1"/>
</dbReference>
<dbReference type="Pfam" id="PF00791">
    <property type="entry name" value="ZU5"/>
    <property type="match status" value="1"/>
</dbReference>
<dbReference type="Proteomes" id="UP001139000">
    <property type="component" value="Unassembled WGS sequence"/>
</dbReference>
<evidence type="ECO:0000256" key="2">
    <source>
        <dbReference type="SAM" id="SignalP"/>
    </source>
</evidence>
<evidence type="ECO:0000256" key="1">
    <source>
        <dbReference type="SAM" id="MobiDB-lite"/>
    </source>
</evidence>
<dbReference type="Gene3D" id="2.60.220.30">
    <property type="match status" value="1"/>
</dbReference>
<feature type="chain" id="PRO_5040994483" description="ZU5 domain-containing protein" evidence="2">
    <location>
        <begin position="27"/>
        <end position="448"/>
    </location>
</feature>
<evidence type="ECO:0000259" key="3">
    <source>
        <dbReference type="Pfam" id="PF00791"/>
    </source>
</evidence>
<keyword evidence="5" id="KW-1185">Reference proteome</keyword>
<dbReference type="AlphaFoldDB" id="A0A9X1PQC2"/>
<feature type="region of interest" description="Disordered" evidence="1">
    <location>
        <begin position="34"/>
        <end position="60"/>
    </location>
</feature>
<evidence type="ECO:0000313" key="5">
    <source>
        <dbReference type="Proteomes" id="UP001139000"/>
    </source>
</evidence>
<accession>A0A9X1PQC2</accession>
<dbReference type="InterPro" id="IPR000906">
    <property type="entry name" value="ZU5_dom"/>
</dbReference>
<name>A0A9X1PQC2_9BACT</name>
<dbReference type="EMBL" id="JAJTTC010000005">
    <property type="protein sequence ID" value="MCF0063738.1"/>
    <property type="molecule type" value="Genomic_DNA"/>
</dbReference>
<sequence length="448" mass="47811">MKNLITKAICNILFSCILALSLLSCKDKGSSSIDPVSEQSVTEAGEPAGQPTSKSIGAEGGIMSSSDGNVQLTIPAGALAKATTITIQPVTNQLPGGIGHAYRFSPDGTQFAKPATLTFSYDKASIVSNDPEVIQVAFQDHERKWYLAAGAKADTLAGKVTVPMPHFSDWTAFQMNQLAAIDFEGGSQGPSYVELGGSMKLAVENPIFIVPIGVGDQQKEQLEIQAVKWSVLGGSGNGQVTPGVKDEIKEADYYRSTFTAPASYPPNNPVTIVAEVSFKSSPKKLILLKKILIGKDYFTGDFDGVAFKWQNLTCTRANNTLHVGGFNENPDQSLHIILSGVDFDNPARSYTFGTNAGKGAWSEFSDDYKGVGGWISAHNECKPGGIRVSDGAVRIANIDEVNGVKYVRGSLTGTFHNRQGACPAPLRSRKIKAEFRIKLTEVTIPQGG</sequence>
<feature type="signal peptide" evidence="2">
    <location>
        <begin position="1"/>
        <end position="26"/>
    </location>
</feature>
<gene>
    <name evidence="4" type="ORF">LXM26_19650</name>
</gene>
<feature type="domain" description="ZU5" evidence="3">
    <location>
        <begin position="53"/>
        <end position="121"/>
    </location>
</feature>
<dbReference type="PROSITE" id="PS51257">
    <property type="entry name" value="PROKAR_LIPOPROTEIN"/>
    <property type="match status" value="1"/>
</dbReference>
<organism evidence="4 5">
    <name type="scientific">Dyadobacter chenwenxiniae</name>
    <dbReference type="NCBI Taxonomy" id="2906456"/>
    <lineage>
        <taxon>Bacteria</taxon>
        <taxon>Pseudomonadati</taxon>
        <taxon>Bacteroidota</taxon>
        <taxon>Cytophagia</taxon>
        <taxon>Cytophagales</taxon>
        <taxon>Spirosomataceae</taxon>
        <taxon>Dyadobacter</taxon>
    </lineage>
</organism>
<keyword evidence="2" id="KW-0732">Signal</keyword>
<evidence type="ECO:0000313" key="4">
    <source>
        <dbReference type="EMBL" id="MCF0063738.1"/>
    </source>
</evidence>